<organism evidence="3 4">
    <name type="scientific">Candidatus Bealeia paramacronuclearis</name>
    <dbReference type="NCBI Taxonomy" id="1921001"/>
    <lineage>
        <taxon>Bacteria</taxon>
        <taxon>Pseudomonadati</taxon>
        <taxon>Pseudomonadota</taxon>
        <taxon>Alphaproteobacteria</taxon>
        <taxon>Holosporales</taxon>
        <taxon>Holosporaceae</taxon>
        <taxon>Candidatus Bealeia</taxon>
    </lineage>
</organism>
<feature type="region of interest" description="Disordered" evidence="1">
    <location>
        <begin position="1"/>
        <end position="43"/>
    </location>
</feature>
<evidence type="ECO:0000313" key="4">
    <source>
        <dbReference type="Proteomes" id="UP001330434"/>
    </source>
</evidence>
<feature type="domain" description="DUF4167" evidence="2">
    <location>
        <begin position="11"/>
        <end position="84"/>
    </location>
</feature>
<dbReference type="InterPro" id="IPR025430">
    <property type="entry name" value="DUF4167"/>
</dbReference>
<keyword evidence="4" id="KW-1185">Reference proteome</keyword>
<proteinExistence type="predicted"/>
<feature type="compositionally biased region" description="Low complexity" evidence="1">
    <location>
        <begin position="126"/>
        <end position="142"/>
    </location>
</feature>
<dbReference type="RefSeq" id="WP_331255713.1">
    <property type="nucleotide sequence ID" value="NZ_CP133270.1"/>
</dbReference>
<feature type="compositionally biased region" description="Polar residues" evidence="1">
    <location>
        <begin position="105"/>
        <end position="117"/>
    </location>
</feature>
<evidence type="ECO:0000256" key="1">
    <source>
        <dbReference type="SAM" id="MobiDB-lite"/>
    </source>
</evidence>
<feature type="compositionally biased region" description="Polar residues" evidence="1">
    <location>
        <begin position="17"/>
        <end position="29"/>
    </location>
</feature>
<name>A0ABZ2C3B4_9PROT</name>
<evidence type="ECO:0000313" key="3">
    <source>
        <dbReference type="EMBL" id="WVX66895.1"/>
    </source>
</evidence>
<evidence type="ECO:0000259" key="2">
    <source>
        <dbReference type="Pfam" id="PF13763"/>
    </source>
</evidence>
<sequence>MKPNTYAKRPRHHSQSRGRPNQQFSQPMSDSGDHYDPRMKATAQQQLMKYLNMAREAASSGDRVAAEGYYQHADHYQRVLNTFRPPVRAPQAPLPEMPREGAGQGSQLPTQTETVASEPQPMATLPSSEPTSEGEETAPTTL</sequence>
<protein>
    <submittedName>
        <fullName evidence="3">DUF4167 domain-containing protein</fullName>
    </submittedName>
</protein>
<gene>
    <name evidence="3" type="ORF">Bealeia1_01084</name>
</gene>
<dbReference type="Pfam" id="PF13763">
    <property type="entry name" value="DUF4167"/>
    <property type="match status" value="1"/>
</dbReference>
<feature type="region of interest" description="Disordered" evidence="1">
    <location>
        <begin position="86"/>
        <end position="142"/>
    </location>
</feature>
<reference evidence="3 4" key="1">
    <citation type="journal article" date="2024" name="Environ. Microbiol.">
        <title>Novel evolutionary insights on the interactions of the Holosporales (Alphaproteobacteria) with eukaryotic hosts from comparative genomics.</title>
        <authorList>
            <person name="Giovannini M."/>
            <person name="Petroni G."/>
            <person name="Castelli M."/>
        </authorList>
    </citation>
    <scope>NUCLEOTIDE SEQUENCE [LARGE SCALE GENOMIC DNA]</scope>
    <source>
        <strain evidence="3 4">US_Bl 15I1</strain>
    </source>
</reference>
<dbReference type="EMBL" id="CP133270">
    <property type="protein sequence ID" value="WVX66895.1"/>
    <property type="molecule type" value="Genomic_DNA"/>
</dbReference>
<dbReference type="Proteomes" id="UP001330434">
    <property type="component" value="Chromosome"/>
</dbReference>
<accession>A0ABZ2C3B4</accession>